<dbReference type="SUPFAM" id="SSF52172">
    <property type="entry name" value="CheY-like"/>
    <property type="match status" value="1"/>
</dbReference>
<evidence type="ECO:0000259" key="2">
    <source>
        <dbReference type="PROSITE" id="PS50110"/>
    </source>
</evidence>
<sequence length="400" mass="44364">MKHKILFVDDDQNLLRGIKAMLHSRRKEWTCRFASSGEDAVKLIHKESFDAVVSDILMPGMNGVDFLKIVEKIQPATIRIILSGYSEIQTLLKSTTCAHQFISKPCQSKTLIETIQRLTKLRHILNNNEISTMVARLNSLPAIPDLYVKICTELEKKEPSLDRVGKFVEKDPGVSATILKVVNSAFFGFYNTISSPSHAVTLLGTEAVKGLVLGVHLLNKIDLSSLAGYSIDKLWDHSLQTGDFAKTIATMETTDKKFIGACYVAGILHDVGKFIFVTNMDTIYKPVLIEVRKTGGPISLSEKNKLGVGHAAIGAYLLGLWGFHEDIVSGVFNHHTPENSEEGLTVALVVHAANTLQHELYSPDSNFIFSQINMEWLTAQGFGDRLTEWQESCAKHIVNN</sequence>
<name>A0A1G9EV06_9BACT</name>
<dbReference type="GO" id="GO:0000160">
    <property type="term" value="P:phosphorelay signal transduction system"/>
    <property type="evidence" value="ECO:0007669"/>
    <property type="project" value="InterPro"/>
</dbReference>
<dbReference type="InterPro" id="IPR013976">
    <property type="entry name" value="HDOD"/>
</dbReference>
<dbReference type="EMBL" id="FNGA01000002">
    <property type="protein sequence ID" value="SDK79996.1"/>
    <property type="molecule type" value="Genomic_DNA"/>
</dbReference>
<dbReference type="Gene3D" id="1.10.3210.10">
    <property type="entry name" value="Hypothetical protein af1432"/>
    <property type="match status" value="1"/>
</dbReference>
<evidence type="ECO:0000259" key="3">
    <source>
        <dbReference type="PROSITE" id="PS51833"/>
    </source>
</evidence>
<dbReference type="InterPro" id="IPR003607">
    <property type="entry name" value="HD/PDEase_dom"/>
</dbReference>
<evidence type="ECO:0000313" key="5">
    <source>
        <dbReference type="Proteomes" id="UP000199053"/>
    </source>
</evidence>
<dbReference type="AlphaFoldDB" id="A0A1G9EV06"/>
<dbReference type="Gene3D" id="3.40.50.2300">
    <property type="match status" value="1"/>
</dbReference>
<dbReference type="Pfam" id="PF08668">
    <property type="entry name" value="HDOD"/>
    <property type="match status" value="1"/>
</dbReference>
<feature type="domain" description="Response regulatory" evidence="2">
    <location>
        <begin position="4"/>
        <end position="119"/>
    </location>
</feature>
<dbReference type="InterPro" id="IPR014626">
    <property type="entry name" value="Sig_transdc_resp-reg_put"/>
</dbReference>
<dbReference type="OrthoDB" id="9803649at2"/>
<gene>
    <name evidence="4" type="ORF">SAMN05660337_1278</name>
</gene>
<protein>
    <submittedName>
        <fullName evidence="4">HD-like signal output (HDOD) domain, no enzymatic activity</fullName>
    </submittedName>
</protein>
<accession>A0A1G9EV06</accession>
<dbReference type="PANTHER" id="PTHR33525">
    <property type="match status" value="1"/>
</dbReference>
<keyword evidence="5" id="KW-1185">Reference proteome</keyword>
<dbReference type="RefSeq" id="WP_092159393.1">
    <property type="nucleotide sequence ID" value="NZ_FNGA01000002.1"/>
</dbReference>
<evidence type="ECO:0000256" key="1">
    <source>
        <dbReference type="PROSITE-ProRule" id="PRU00169"/>
    </source>
</evidence>
<organism evidence="4 5">
    <name type="scientific">Maridesulfovibrio ferrireducens</name>
    <dbReference type="NCBI Taxonomy" id="246191"/>
    <lineage>
        <taxon>Bacteria</taxon>
        <taxon>Pseudomonadati</taxon>
        <taxon>Thermodesulfobacteriota</taxon>
        <taxon>Desulfovibrionia</taxon>
        <taxon>Desulfovibrionales</taxon>
        <taxon>Desulfovibrionaceae</taxon>
        <taxon>Maridesulfovibrio</taxon>
    </lineage>
</organism>
<keyword evidence="1" id="KW-0597">Phosphoprotein</keyword>
<dbReference type="PROSITE" id="PS50110">
    <property type="entry name" value="RESPONSE_REGULATORY"/>
    <property type="match status" value="1"/>
</dbReference>
<dbReference type="SMART" id="SM00448">
    <property type="entry name" value="REC"/>
    <property type="match status" value="1"/>
</dbReference>
<reference evidence="5" key="1">
    <citation type="submission" date="2016-10" db="EMBL/GenBank/DDBJ databases">
        <authorList>
            <person name="Varghese N."/>
            <person name="Submissions S."/>
        </authorList>
    </citation>
    <scope>NUCLEOTIDE SEQUENCE [LARGE SCALE GENOMIC DNA]</scope>
    <source>
        <strain evidence="5">DSM 16995</strain>
    </source>
</reference>
<evidence type="ECO:0000313" key="4">
    <source>
        <dbReference type="EMBL" id="SDK79996.1"/>
    </source>
</evidence>
<dbReference type="PROSITE" id="PS51833">
    <property type="entry name" value="HDOD"/>
    <property type="match status" value="1"/>
</dbReference>
<dbReference type="PANTHER" id="PTHR33525:SF3">
    <property type="entry name" value="RIBONUCLEASE Y"/>
    <property type="match status" value="1"/>
</dbReference>
<dbReference type="CDD" id="cd00077">
    <property type="entry name" value="HDc"/>
    <property type="match status" value="1"/>
</dbReference>
<dbReference type="SUPFAM" id="SSF109604">
    <property type="entry name" value="HD-domain/PDEase-like"/>
    <property type="match status" value="1"/>
</dbReference>
<dbReference type="Proteomes" id="UP000199053">
    <property type="component" value="Unassembled WGS sequence"/>
</dbReference>
<dbReference type="Pfam" id="PF00072">
    <property type="entry name" value="Response_reg"/>
    <property type="match status" value="1"/>
</dbReference>
<dbReference type="STRING" id="246191.SAMN05660337_1278"/>
<feature type="modified residue" description="4-aspartylphosphate" evidence="1">
    <location>
        <position position="55"/>
    </location>
</feature>
<dbReference type="InterPro" id="IPR052340">
    <property type="entry name" value="RNase_Y/CdgJ"/>
</dbReference>
<dbReference type="SMART" id="SM00471">
    <property type="entry name" value="HDc"/>
    <property type="match status" value="1"/>
</dbReference>
<dbReference type="CDD" id="cd17569">
    <property type="entry name" value="REC_HupR-like"/>
    <property type="match status" value="1"/>
</dbReference>
<dbReference type="PIRSF" id="PIRSF036883">
    <property type="entry name" value="RR_HD-GYP_mod"/>
    <property type="match status" value="1"/>
</dbReference>
<proteinExistence type="predicted"/>
<dbReference type="InterPro" id="IPR011006">
    <property type="entry name" value="CheY-like_superfamily"/>
</dbReference>
<dbReference type="InterPro" id="IPR001789">
    <property type="entry name" value="Sig_transdc_resp-reg_receiver"/>
</dbReference>
<feature type="domain" description="HDOD" evidence="3">
    <location>
        <begin position="140"/>
        <end position="337"/>
    </location>
</feature>